<dbReference type="Gene3D" id="1.10.238.10">
    <property type="entry name" value="EF-hand"/>
    <property type="match status" value="1"/>
</dbReference>
<dbReference type="PROSITE" id="PS50222">
    <property type="entry name" value="EF_HAND_2"/>
    <property type="match status" value="1"/>
</dbReference>
<dbReference type="InterPro" id="IPR002048">
    <property type="entry name" value="EF_hand_dom"/>
</dbReference>
<dbReference type="Proteomes" id="UP000568380">
    <property type="component" value="Unassembled WGS sequence"/>
</dbReference>
<evidence type="ECO:0000259" key="1">
    <source>
        <dbReference type="PROSITE" id="PS50222"/>
    </source>
</evidence>
<reference evidence="2 3" key="1">
    <citation type="submission" date="2020-08" db="EMBL/GenBank/DDBJ databases">
        <title>Genomic Encyclopedia of Type Strains, Phase IV (KMG-IV): sequencing the most valuable type-strain genomes for metagenomic binning, comparative biology and taxonomic classification.</title>
        <authorList>
            <person name="Goeker M."/>
        </authorList>
    </citation>
    <scope>NUCLEOTIDE SEQUENCE [LARGE SCALE GENOMIC DNA]</scope>
    <source>
        <strain evidence="2 3">DSM 45385</strain>
    </source>
</reference>
<feature type="domain" description="EF-hand" evidence="1">
    <location>
        <begin position="91"/>
        <end position="126"/>
    </location>
</feature>
<evidence type="ECO:0000313" key="2">
    <source>
        <dbReference type="EMBL" id="MBB5082258.1"/>
    </source>
</evidence>
<sequence length="172" mass="18283">MDNEFFQRKVQARLAGFDLDRDGVITQADVDTVTDRALGAYGLTATSPQAKALKAAAGTFWRQVAAQADGDRDGKICQEEFFLAASAFQQAAQPWVRALVAAADTDGDGWLTAQESRSILRALGADEATLDQAAQHTASDGSVAVANVQKTALGLFADHKPYAPATWSFGTF</sequence>
<dbReference type="InterPro" id="IPR011992">
    <property type="entry name" value="EF-hand-dom_pair"/>
</dbReference>
<dbReference type="SUPFAM" id="SSF47473">
    <property type="entry name" value="EF-hand"/>
    <property type="match status" value="1"/>
</dbReference>
<dbReference type="RefSeq" id="WP_184970340.1">
    <property type="nucleotide sequence ID" value="NZ_JACHIN010000013.1"/>
</dbReference>
<dbReference type="InterPro" id="IPR018247">
    <property type="entry name" value="EF_Hand_1_Ca_BS"/>
</dbReference>
<evidence type="ECO:0000313" key="3">
    <source>
        <dbReference type="Proteomes" id="UP000568380"/>
    </source>
</evidence>
<dbReference type="Pfam" id="PF13202">
    <property type="entry name" value="EF-hand_5"/>
    <property type="match status" value="1"/>
</dbReference>
<proteinExistence type="predicted"/>
<accession>A0A7W8A9V6</accession>
<comment type="caution">
    <text evidence="2">The sequence shown here is derived from an EMBL/GenBank/DDBJ whole genome shotgun (WGS) entry which is preliminary data.</text>
</comment>
<dbReference type="GO" id="GO:0005509">
    <property type="term" value="F:calcium ion binding"/>
    <property type="evidence" value="ECO:0007669"/>
    <property type="project" value="InterPro"/>
</dbReference>
<name>A0A7W8A9V6_9ACTN</name>
<dbReference type="EMBL" id="JACHIN010000013">
    <property type="protein sequence ID" value="MBB5082258.1"/>
    <property type="molecule type" value="Genomic_DNA"/>
</dbReference>
<dbReference type="AlphaFoldDB" id="A0A7W8A9V6"/>
<dbReference type="PROSITE" id="PS00018">
    <property type="entry name" value="EF_HAND_1"/>
    <property type="match status" value="1"/>
</dbReference>
<keyword evidence="3" id="KW-1185">Reference proteome</keyword>
<gene>
    <name evidence="2" type="ORF">HNR40_007753</name>
</gene>
<organism evidence="2 3">
    <name type="scientific">Nonomuraea endophytica</name>
    <dbReference type="NCBI Taxonomy" id="714136"/>
    <lineage>
        <taxon>Bacteria</taxon>
        <taxon>Bacillati</taxon>
        <taxon>Actinomycetota</taxon>
        <taxon>Actinomycetes</taxon>
        <taxon>Streptosporangiales</taxon>
        <taxon>Streptosporangiaceae</taxon>
        <taxon>Nonomuraea</taxon>
    </lineage>
</organism>
<protein>
    <recommendedName>
        <fullName evidence="1">EF-hand domain-containing protein</fullName>
    </recommendedName>
</protein>